<evidence type="ECO:0000313" key="2">
    <source>
        <dbReference type="Proteomes" id="UP001231915"/>
    </source>
</evidence>
<organism evidence="1 2">
    <name type="scientific">Pseudoalteromonas obscura</name>
    <dbReference type="NCBI Taxonomy" id="3048491"/>
    <lineage>
        <taxon>Bacteria</taxon>
        <taxon>Pseudomonadati</taxon>
        <taxon>Pseudomonadota</taxon>
        <taxon>Gammaproteobacteria</taxon>
        <taxon>Alteromonadales</taxon>
        <taxon>Pseudoalteromonadaceae</taxon>
        <taxon>Pseudoalteromonas</taxon>
    </lineage>
</organism>
<reference evidence="1 2" key="1">
    <citation type="submission" date="2023-05" db="EMBL/GenBank/DDBJ databases">
        <title>Pseudoalteromonas ardens sp. nov., Pseudoalteromonas obscura sp. nov., and Pseudoalteromonas umbrosa sp. nov., isolated from the coral Montipora capitata.</title>
        <authorList>
            <person name="Thomas E.M."/>
            <person name="Smith E.M."/>
            <person name="Papke E."/>
            <person name="Shlafstein M.D."/>
            <person name="Oline D.K."/>
            <person name="Videau P."/>
            <person name="Saw J.H."/>
            <person name="Strangman W.K."/>
            <person name="Ushijima B."/>
        </authorList>
    </citation>
    <scope>NUCLEOTIDE SEQUENCE [LARGE SCALE GENOMIC DNA]</scope>
    <source>
        <strain evidence="1 2">P94</strain>
    </source>
</reference>
<evidence type="ECO:0000313" key="1">
    <source>
        <dbReference type="EMBL" id="MDK2595635.1"/>
    </source>
</evidence>
<dbReference type="RefSeq" id="WP_284137270.1">
    <property type="nucleotide sequence ID" value="NZ_JASJUT010000003.1"/>
</dbReference>
<gene>
    <name evidence="1" type="ORF">QNM18_11305</name>
</gene>
<dbReference type="Proteomes" id="UP001231915">
    <property type="component" value="Unassembled WGS sequence"/>
</dbReference>
<keyword evidence="2" id="KW-1185">Reference proteome</keyword>
<comment type="caution">
    <text evidence="1">The sequence shown here is derived from an EMBL/GenBank/DDBJ whole genome shotgun (WGS) entry which is preliminary data.</text>
</comment>
<protein>
    <submittedName>
        <fullName evidence="1">Uncharacterized protein</fullName>
    </submittedName>
</protein>
<name>A0ABT7EKS2_9GAMM</name>
<accession>A0ABT7EKS2</accession>
<proteinExistence type="predicted"/>
<dbReference type="EMBL" id="JASJUT010000003">
    <property type="protein sequence ID" value="MDK2595635.1"/>
    <property type="molecule type" value="Genomic_DNA"/>
</dbReference>
<sequence length="404" mass="45343">MLNADQSEQSKKETGVIVEMIAPAEKGLHTDRKLINSVVAKHSGLKPSLKNRIFYAIGFNKREGNADGEPDLNQGVVKKGSTKINGTKYKYDKVQKRDYEKKSDDTFGYIENFLRWGSATWIWANLNSSDLARKQNKIGRPIRTNFPFRAWRELAHTTALGHWGAKKWLAGDERRDLIYKTADDDQDWSESEIENGLDAAAKAIGDSKGAKSIAPDTLNMPLVLTTPYHWSSTGASDLQESEDYKYQTFLDELNGYEVDKRKALYDKHPLKIYYPEPTTYFTRAAADIHPSKGDSVLEGAAKITSIVETVVQTVTDDTTKDGTNATDVSVTNWKKMFKFLHDQKLTSAPGDRAKSLVDLYTAVKGLNNPERKGAIETGMGTSIDQSAFEDGYEDNVYKWNTQKK</sequence>